<feature type="transmembrane region" description="Helical" evidence="1">
    <location>
        <begin position="16"/>
        <end position="34"/>
    </location>
</feature>
<reference evidence="2 3" key="1">
    <citation type="journal article" date="2002" name="Nature">
        <title>Genome sequence and comparative analysis of the model rodent malaria parasite Plasmodium yoelii yoelii.</title>
        <authorList>
            <person name="Carlton J.M."/>
            <person name="Angiuoli S.V."/>
            <person name="Suh B.B."/>
            <person name="Kooij T.W."/>
            <person name="Pertea M."/>
            <person name="Silva J.C."/>
            <person name="Ermolaeva M.D."/>
            <person name="Allen J.E."/>
            <person name="Selengut J.D."/>
            <person name="Koo H.L."/>
            <person name="Peterson J.D."/>
            <person name="Pop M."/>
            <person name="Kosack D.S."/>
            <person name="Shumway M.F."/>
            <person name="Bidwell S.L."/>
            <person name="Shallom S.J."/>
            <person name="van Aken S.E."/>
            <person name="Riedmuller S.B."/>
            <person name="Feldblyum T.V."/>
            <person name="Cho J.K."/>
            <person name="Quackenbush J."/>
            <person name="Sedegah M."/>
            <person name="Shoaibi A."/>
            <person name="Cummings L.M."/>
            <person name="Florens L."/>
            <person name="Yates J.R."/>
            <person name="Raine J.D."/>
            <person name="Sinden R.E."/>
            <person name="Harris M.A."/>
            <person name="Cunningham D.A."/>
            <person name="Preiser P.R."/>
            <person name="Bergman L.W."/>
            <person name="Vaidya A.B."/>
            <person name="van Lin L.H."/>
            <person name="Janse C.J."/>
            <person name="Waters A.P."/>
            <person name="Smith H.O."/>
            <person name="White O.R."/>
            <person name="Salzberg S.L."/>
            <person name="Venter J.C."/>
            <person name="Fraser C.M."/>
            <person name="Hoffman S.L."/>
            <person name="Gardner M.J."/>
            <person name="Carucci D.J."/>
        </authorList>
    </citation>
    <scope>NUCLEOTIDE SEQUENCE [LARGE SCALE GENOMIC DNA]</scope>
    <source>
        <strain evidence="2 3">17XNL</strain>
    </source>
</reference>
<sequence>MGVVALYYCDLLQENFLLLALYLFTFQAYPISWFHTQKTPYPILPLLASMRVFPQPPTESSLPTLPFPYTGASSLPRTKGLCSH</sequence>
<dbReference type="Proteomes" id="UP000008553">
    <property type="component" value="Unassembled WGS sequence"/>
</dbReference>
<keyword evidence="1" id="KW-0472">Membrane</keyword>
<evidence type="ECO:0000256" key="1">
    <source>
        <dbReference type="SAM" id="Phobius"/>
    </source>
</evidence>
<accession>Q7R7B6</accession>
<evidence type="ECO:0000313" key="2">
    <source>
        <dbReference type="EMBL" id="EAA20178.1"/>
    </source>
</evidence>
<comment type="caution">
    <text evidence="2">The sequence shown here is derived from an EMBL/GenBank/DDBJ whole genome shotgun (WGS) entry which is preliminary data.</text>
</comment>
<proteinExistence type="predicted"/>
<keyword evidence="1" id="KW-0812">Transmembrane</keyword>
<dbReference type="InParanoid" id="Q7R7B6"/>
<evidence type="ECO:0000313" key="3">
    <source>
        <dbReference type="Proteomes" id="UP000008553"/>
    </source>
</evidence>
<gene>
    <name evidence="2" type="ORF">PY07672</name>
</gene>
<keyword evidence="1" id="KW-1133">Transmembrane helix</keyword>
<keyword evidence="3" id="KW-1185">Reference proteome</keyword>
<protein>
    <submittedName>
        <fullName evidence="2">Uncharacterized protein</fullName>
    </submittedName>
</protein>
<dbReference type="PaxDb" id="73239-Q7R7B6"/>
<organism evidence="2 3">
    <name type="scientific">Plasmodium yoelii yoelii</name>
    <dbReference type="NCBI Taxonomy" id="73239"/>
    <lineage>
        <taxon>Eukaryota</taxon>
        <taxon>Sar</taxon>
        <taxon>Alveolata</taxon>
        <taxon>Apicomplexa</taxon>
        <taxon>Aconoidasida</taxon>
        <taxon>Haemosporida</taxon>
        <taxon>Plasmodiidae</taxon>
        <taxon>Plasmodium</taxon>
        <taxon>Plasmodium (Vinckeia)</taxon>
    </lineage>
</organism>
<name>Q7R7B6_PLAYO</name>
<dbReference type="EMBL" id="AABL01002862">
    <property type="protein sequence ID" value="EAA20178.1"/>
    <property type="molecule type" value="Genomic_DNA"/>
</dbReference>
<dbReference type="AlphaFoldDB" id="Q7R7B6"/>